<evidence type="ECO:0000313" key="5">
    <source>
        <dbReference type="EMBL" id="PSU31811.1"/>
    </source>
</evidence>
<evidence type="ECO:0000256" key="3">
    <source>
        <dbReference type="ARBA" id="ARBA00022840"/>
    </source>
</evidence>
<dbReference type="InterPro" id="IPR027417">
    <property type="entry name" value="P-loop_NTPase"/>
</dbReference>
<sequence length="526" mass="58009">MQLLADKTLMQLLRENGNCFVDPEGAICTSTPLSPDLTVIKDYISSKKGKTFGIAPAVKEVAQDLIDSRLAEMGNQAASQDMKRDSGQVAARFEKLLETALNRGVSDLHIEVDLHKTLFSCRIDGAFAEFQHDQDASYGRELFSYIFLRKGKASSWSMKTENNVSFTVRLTKEGDLEREYEWRVSQLPTRDGAKITIRAIDSGANNETLTFEKLGLAPGHCKHLERVINETQGLILISGPTGSGKTTLINSTLKTVPETKLIHTLEDPPEGKLTRRNELQTPVNSSVKRDNGEEGYKDFAYYGKLILRNDTDLVFFGEIRDKEAAQVAVRMAETGQTCIATIHCNSAVTSISTLITQMEVNPALLAAPGIVKALGHQRLVKRLCPHCSISHSDALLHSDPTVKGAANDVEIEIKRNVVESKQGIVRTQVRHKNPEGCDSCTGGEKGRTAIFELVLLDDLARNFISKMNIAGWEAHLKTSGWPSIRDHGRAKVFTGECDYQSVMAQVDGSQVVSIDELHNGMHLEYA</sequence>
<keyword evidence="6" id="KW-1185">Reference proteome</keyword>
<dbReference type="RefSeq" id="WP_107350941.1">
    <property type="nucleotide sequence ID" value="NZ_PYMH01000013.1"/>
</dbReference>
<protein>
    <recommendedName>
        <fullName evidence="4">Bacterial type II secretion system protein E domain-containing protein</fullName>
    </recommendedName>
</protein>
<gene>
    <name evidence="5" type="ORF">C9I99_21745</name>
</gene>
<comment type="caution">
    <text evidence="5">The sequence shown here is derived from an EMBL/GenBank/DDBJ whole genome shotgun (WGS) entry which is preliminary data.</text>
</comment>
<evidence type="ECO:0000259" key="4">
    <source>
        <dbReference type="Pfam" id="PF00437"/>
    </source>
</evidence>
<organism evidence="5 6">
    <name type="scientific">Photobacterium lutimaris</name>
    <dbReference type="NCBI Taxonomy" id="388278"/>
    <lineage>
        <taxon>Bacteria</taxon>
        <taxon>Pseudomonadati</taxon>
        <taxon>Pseudomonadota</taxon>
        <taxon>Gammaproteobacteria</taxon>
        <taxon>Vibrionales</taxon>
        <taxon>Vibrionaceae</taxon>
        <taxon>Photobacterium</taxon>
    </lineage>
</organism>
<evidence type="ECO:0000256" key="2">
    <source>
        <dbReference type="ARBA" id="ARBA00022741"/>
    </source>
</evidence>
<keyword evidence="3" id="KW-0067">ATP-binding</keyword>
<dbReference type="PANTHER" id="PTHR30258">
    <property type="entry name" value="TYPE II SECRETION SYSTEM PROTEIN GSPE-RELATED"/>
    <property type="match status" value="1"/>
</dbReference>
<name>A0A2T3ITZ6_9GAMM</name>
<dbReference type="Pfam" id="PF00437">
    <property type="entry name" value="T2SSE"/>
    <property type="match status" value="1"/>
</dbReference>
<reference evidence="5 6" key="1">
    <citation type="submission" date="2018-03" db="EMBL/GenBank/DDBJ databases">
        <title>Whole genome sequencing of Histamine producing bacteria.</title>
        <authorList>
            <person name="Butler K."/>
        </authorList>
    </citation>
    <scope>NUCLEOTIDE SEQUENCE [LARGE SCALE GENOMIC DNA]</scope>
    <source>
        <strain evidence="5 6">JCM 13586</strain>
    </source>
</reference>
<feature type="domain" description="Bacterial type II secretion system protein E" evidence="4">
    <location>
        <begin position="84"/>
        <end position="503"/>
    </location>
</feature>
<dbReference type="AlphaFoldDB" id="A0A2T3ITZ6"/>
<dbReference type="GO" id="GO:0016887">
    <property type="term" value="F:ATP hydrolysis activity"/>
    <property type="evidence" value="ECO:0007669"/>
    <property type="project" value="TreeGrafter"/>
</dbReference>
<dbReference type="InterPro" id="IPR001482">
    <property type="entry name" value="T2SS/T4SS_dom"/>
</dbReference>
<dbReference type="Gene3D" id="3.40.50.300">
    <property type="entry name" value="P-loop containing nucleotide triphosphate hydrolases"/>
    <property type="match status" value="1"/>
</dbReference>
<dbReference type="PANTHER" id="PTHR30258:SF3">
    <property type="entry name" value="SLL1921 PROTEIN"/>
    <property type="match status" value="1"/>
</dbReference>
<dbReference type="SUPFAM" id="SSF52540">
    <property type="entry name" value="P-loop containing nucleoside triphosphate hydrolases"/>
    <property type="match status" value="1"/>
</dbReference>
<dbReference type="Gene3D" id="3.30.450.90">
    <property type="match status" value="1"/>
</dbReference>
<evidence type="ECO:0000313" key="6">
    <source>
        <dbReference type="Proteomes" id="UP000241222"/>
    </source>
</evidence>
<keyword evidence="2" id="KW-0547">Nucleotide-binding</keyword>
<evidence type="ECO:0000256" key="1">
    <source>
        <dbReference type="ARBA" id="ARBA00006611"/>
    </source>
</evidence>
<accession>A0A2T3ITZ6</accession>
<dbReference type="OrthoDB" id="5790493at2"/>
<dbReference type="Proteomes" id="UP000241222">
    <property type="component" value="Unassembled WGS sequence"/>
</dbReference>
<proteinExistence type="inferred from homology"/>
<comment type="similarity">
    <text evidence="1">Belongs to the GSP E family.</text>
</comment>
<dbReference type="GO" id="GO:0005524">
    <property type="term" value="F:ATP binding"/>
    <property type="evidence" value="ECO:0007669"/>
    <property type="project" value="UniProtKB-KW"/>
</dbReference>
<dbReference type="GO" id="GO:0005886">
    <property type="term" value="C:plasma membrane"/>
    <property type="evidence" value="ECO:0007669"/>
    <property type="project" value="TreeGrafter"/>
</dbReference>
<dbReference type="EMBL" id="PYMH01000013">
    <property type="protein sequence ID" value="PSU31811.1"/>
    <property type="molecule type" value="Genomic_DNA"/>
</dbReference>